<name>A0A0F7JJX8_9DEIO</name>
<dbReference type="InterPro" id="IPR007344">
    <property type="entry name" value="GrpB/CoaE"/>
</dbReference>
<organism evidence="1 2">
    <name type="scientific">Deinococcus soli</name>
    <name type="common">ex Cha et al. 2016</name>
    <dbReference type="NCBI Taxonomy" id="1309411"/>
    <lineage>
        <taxon>Bacteria</taxon>
        <taxon>Thermotogati</taxon>
        <taxon>Deinococcota</taxon>
        <taxon>Deinococci</taxon>
        <taxon>Deinococcales</taxon>
        <taxon>Deinococcaceae</taxon>
        <taxon>Deinococcus</taxon>
    </lineage>
</organism>
<evidence type="ECO:0000313" key="2">
    <source>
        <dbReference type="Proteomes" id="UP000034024"/>
    </source>
</evidence>
<dbReference type="Gene3D" id="3.30.460.10">
    <property type="entry name" value="Beta Polymerase, domain 2"/>
    <property type="match status" value="1"/>
</dbReference>
<dbReference type="Pfam" id="PF04229">
    <property type="entry name" value="GrpB"/>
    <property type="match status" value="1"/>
</dbReference>
<dbReference type="PANTHER" id="PTHR34822">
    <property type="entry name" value="GRPB DOMAIN PROTEIN (AFU_ORTHOLOGUE AFUA_1G01530)"/>
    <property type="match status" value="1"/>
</dbReference>
<evidence type="ECO:0008006" key="3">
    <source>
        <dbReference type="Google" id="ProtNLM"/>
    </source>
</evidence>
<reference evidence="1 2" key="1">
    <citation type="submission" date="2015-01" db="EMBL/GenBank/DDBJ databases">
        <title>Deinococcus soli/N5/whole genome sequencing.</title>
        <authorList>
            <person name="Kim M.K."/>
            <person name="Srinivasan S."/>
            <person name="Lee J.-J."/>
        </authorList>
    </citation>
    <scope>NUCLEOTIDE SEQUENCE [LARGE SCALE GENOMIC DNA]</scope>
    <source>
        <strain evidence="1 2">N5</strain>
    </source>
</reference>
<dbReference type="InterPro" id="IPR043519">
    <property type="entry name" value="NT_sf"/>
</dbReference>
<dbReference type="SUPFAM" id="SSF81301">
    <property type="entry name" value="Nucleotidyltransferase"/>
    <property type="match status" value="1"/>
</dbReference>
<sequence>MSTVITIVPPDPDWAARFHALAAAIRPHLPPGAALHHIGSTAVPGLRAKDVTDLQIGLHDLNAAPAVLDTLAALGYEPRPAVTTDHLPPGLTLDPAELRKAYASRAGQVHVHVREVGRFNHRYPLLMRDFLRATPAAAAAYGEIKVQLARLHPRDVDAYYAVKDPVMDLIIAGAQEWAARTGWTLPPSDA</sequence>
<protein>
    <recommendedName>
        <fullName evidence="3">GrpB family protein</fullName>
    </recommendedName>
</protein>
<dbReference type="PANTHER" id="PTHR34822:SF1">
    <property type="entry name" value="GRPB FAMILY PROTEIN"/>
    <property type="match status" value="1"/>
</dbReference>
<dbReference type="AlphaFoldDB" id="A0A0F7JJX8"/>
<keyword evidence="2" id="KW-1185">Reference proteome</keyword>
<dbReference type="KEGG" id="dch:SY84_04580"/>
<dbReference type="EMBL" id="CP011389">
    <property type="protein sequence ID" value="AKH16446.1"/>
    <property type="molecule type" value="Genomic_DNA"/>
</dbReference>
<dbReference type="OrthoDB" id="9799092at2"/>
<dbReference type="PATRIC" id="fig|1309411.5.peg.943"/>
<dbReference type="RefSeq" id="WP_046843021.1">
    <property type="nucleotide sequence ID" value="NZ_CP011389.1"/>
</dbReference>
<accession>A0A0F7JJX8</accession>
<gene>
    <name evidence="1" type="ORF">SY84_04580</name>
</gene>
<proteinExistence type="predicted"/>
<dbReference type="Proteomes" id="UP000034024">
    <property type="component" value="Chromosome"/>
</dbReference>
<evidence type="ECO:0000313" key="1">
    <source>
        <dbReference type="EMBL" id="AKH16446.1"/>
    </source>
</evidence>